<evidence type="ECO:0000313" key="2">
    <source>
        <dbReference type="Proteomes" id="UP000235145"/>
    </source>
</evidence>
<protein>
    <recommendedName>
        <fullName evidence="3">Helitron helicase-like domain-containing protein</fullName>
    </recommendedName>
</protein>
<dbReference type="AlphaFoldDB" id="A0A9R1UMG0"/>
<keyword evidence="2" id="KW-1185">Reference proteome</keyword>
<dbReference type="PANTHER" id="PTHR45786:SF66">
    <property type="entry name" value="HOOK MOTIF PROTEIN, PUTATIVE-RELATED"/>
    <property type="match status" value="1"/>
</dbReference>
<dbReference type="PANTHER" id="PTHR45786">
    <property type="entry name" value="DNA BINDING PROTEIN-LIKE"/>
    <property type="match status" value="1"/>
</dbReference>
<accession>A0A9R1UMG0</accession>
<organism evidence="1 2">
    <name type="scientific">Lactuca sativa</name>
    <name type="common">Garden lettuce</name>
    <dbReference type="NCBI Taxonomy" id="4236"/>
    <lineage>
        <taxon>Eukaryota</taxon>
        <taxon>Viridiplantae</taxon>
        <taxon>Streptophyta</taxon>
        <taxon>Embryophyta</taxon>
        <taxon>Tracheophyta</taxon>
        <taxon>Spermatophyta</taxon>
        <taxon>Magnoliopsida</taxon>
        <taxon>eudicotyledons</taxon>
        <taxon>Gunneridae</taxon>
        <taxon>Pentapetalae</taxon>
        <taxon>asterids</taxon>
        <taxon>campanulids</taxon>
        <taxon>Asterales</taxon>
        <taxon>Asteraceae</taxon>
        <taxon>Cichorioideae</taxon>
        <taxon>Cichorieae</taxon>
        <taxon>Lactucinae</taxon>
        <taxon>Lactuca</taxon>
    </lineage>
</organism>
<sequence length="95" mass="11215">MKNICRYNSMFSFTSMKVDSSINKGNTPYIFRLNGQNYHSIGSLLPSNGCQPRFSQLCIYDTENETSNRQKCLWYMFREANMLLHQLMIKLIFKL</sequence>
<dbReference type="Proteomes" id="UP000235145">
    <property type="component" value="Unassembled WGS sequence"/>
</dbReference>
<gene>
    <name evidence="1" type="ORF">LSAT_V11C800411720</name>
</gene>
<dbReference type="EMBL" id="NBSK02000008">
    <property type="protein sequence ID" value="KAJ0189747.1"/>
    <property type="molecule type" value="Genomic_DNA"/>
</dbReference>
<proteinExistence type="predicted"/>
<comment type="caution">
    <text evidence="1">The sequence shown here is derived from an EMBL/GenBank/DDBJ whole genome shotgun (WGS) entry which is preliminary data.</text>
</comment>
<name>A0A9R1UMG0_LACSA</name>
<evidence type="ECO:0008006" key="3">
    <source>
        <dbReference type="Google" id="ProtNLM"/>
    </source>
</evidence>
<evidence type="ECO:0000313" key="1">
    <source>
        <dbReference type="EMBL" id="KAJ0189747.1"/>
    </source>
</evidence>
<reference evidence="1 2" key="1">
    <citation type="journal article" date="2017" name="Nat. Commun.">
        <title>Genome assembly with in vitro proximity ligation data and whole-genome triplication in lettuce.</title>
        <authorList>
            <person name="Reyes-Chin-Wo S."/>
            <person name="Wang Z."/>
            <person name="Yang X."/>
            <person name="Kozik A."/>
            <person name="Arikit S."/>
            <person name="Song C."/>
            <person name="Xia L."/>
            <person name="Froenicke L."/>
            <person name="Lavelle D.O."/>
            <person name="Truco M.J."/>
            <person name="Xia R."/>
            <person name="Zhu S."/>
            <person name="Xu C."/>
            <person name="Xu H."/>
            <person name="Xu X."/>
            <person name="Cox K."/>
            <person name="Korf I."/>
            <person name="Meyers B.C."/>
            <person name="Michelmore R.W."/>
        </authorList>
    </citation>
    <scope>NUCLEOTIDE SEQUENCE [LARGE SCALE GENOMIC DNA]</scope>
    <source>
        <strain evidence="2">cv. Salinas</strain>
        <tissue evidence="1">Seedlings</tissue>
    </source>
</reference>